<feature type="compositionally biased region" description="Gly residues" evidence="1">
    <location>
        <begin position="529"/>
        <end position="539"/>
    </location>
</feature>
<gene>
    <name evidence="3" type="ORF">FRX48_09701</name>
</gene>
<reference evidence="3 4" key="1">
    <citation type="submission" date="2019-09" db="EMBL/GenBank/DDBJ databases">
        <title>The hologenome of the rock-dwelling lichen Lasallia pustulata.</title>
        <authorList>
            <person name="Greshake Tzovaras B."/>
            <person name="Segers F."/>
            <person name="Bicker A."/>
            <person name="Dal Grande F."/>
            <person name="Otte J."/>
            <person name="Hankeln T."/>
            <person name="Schmitt I."/>
            <person name="Ebersberger I."/>
        </authorList>
    </citation>
    <scope>NUCLEOTIDE SEQUENCE [LARGE SCALE GENOMIC DNA]</scope>
    <source>
        <strain evidence="3">A1-1</strain>
    </source>
</reference>
<feature type="domain" description="F-box" evidence="2">
    <location>
        <begin position="41"/>
        <end position="107"/>
    </location>
</feature>
<evidence type="ECO:0000259" key="2">
    <source>
        <dbReference type="Pfam" id="PF12937"/>
    </source>
</evidence>
<proteinExistence type="predicted"/>
<dbReference type="SUPFAM" id="SSF81383">
    <property type="entry name" value="F-box domain"/>
    <property type="match status" value="1"/>
</dbReference>
<accession>A0A5M8PC17</accession>
<dbReference type="Proteomes" id="UP000324767">
    <property type="component" value="Unassembled WGS sequence"/>
</dbReference>
<dbReference type="InterPro" id="IPR001810">
    <property type="entry name" value="F-box_dom"/>
</dbReference>
<dbReference type="SUPFAM" id="SSF52047">
    <property type="entry name" value="RNI-like"/>
    <property type="match status" value="1"/>
</dbReference>
<evidence type="ECO:0000313" key="3">
    <source>
        <dbReference type="EMBL" id="KAA6406536.1"/>
    </source>
</evidence>
<feature type="region of interest" description="Disordered" evidence="1">
    <location>
        <begin position="527"/>
        <end position="549"/>
    </location>
</feature>
<dbReference type="OrthoDB" id="5405297at2759"/>
<sequence length="549" mass="60599">MKFLKHIRSKSKLKNGAEAQSYDLYAPTQAASYSTNRSSPISRLPAKILGEIFASVCPHTRDESYSTSEDSMIDDGCMLCDMRDLAQCALVCRQWTGITQDLLYHSIRVDAVHYCEREVKLAEKRKRRSFFDRNADPKDAPQQRLQLLSRTVRETAALAVQVHYLKMPYMTRETCKADLARTVSVLPNLRYVDLPEGFYSDDNSVNTLKNELQSRCPDIRKMKYFAGAEGSFTALAQHRPWQNMEDLELSGISVEPSTLLYVLGSFPVLHRLKLVDLPWLDDQIFTTNPSIPPFPAVNKLTLENIPNISSHGFALYLSRPETREALASLSLAKTGILSTTLHEVLARAPRLDTLSISENVERSFPLSPTPPLSSRSLQILNFEILSSNTNPHTLHPPSESYYNYLSTSLMSGTLPSLSALYAFSPSLPLLLLAPPTAPFAPKKGNSPYTGLRHPLNLYTKSTPELEWDLTVISPPTPTNRRGSATATRPVSTYSNFGLGPAWGGQERDSVIVGNGFGGFLAVPTEVGAGRSGSPGGGKKGGTRTAEWMG</sequence>
<dbReference type="InterPro" id="IPR032675">
    <property type="entry name" value="LRR_dom_sf"/>
</dbReference>
<dbReference type="Gene3D" id="1.20.1280.50">
    <property type="match status" value="1"/>
</dbReference>
<dbReference type="EMBL" id="VXIT01000026">
    <property type="protein sequence ID" value="KAA6406536.1"/>
    <property type="molecule type" value="Genomic_DNA"/>
</dbReference>
<evidence type="ECO:0000313" key="4">
    <source>
        <dbReference type="Proteomes" id="UP000324767"/>
    </source>
</evidence>
<name>A0A5M8PC17_9LECA</name>
<evidence type="ECO:0000256" key="1">
    <source>
        <dbReference type="SAM" id="MobiDB-lite"/>
    </source>
</evidence>
<dbReference type="Pfam" id="PF12937">
    <property type="entry name" value="F-box-like"/>
    <property type="match status" value="1"/>
</dbReference>
<protein>
    <submittedName>
        <fullName evidence="3">F-box domain</fullName>
    </submittedName>
</protein>
<comment type="caution">
    <text evidence="3">The sequence shown here is derived from an EMBL/GenBank/DDBJ whole genome shotgun (WGS) entry which is preliminary data.</text>
</comment>
<dbReference type="InterPro" id="IPR036047">
    <property type="entry name" value="F-box-like_dom_sf"/>
</dbReference>
<dbReference type="Gene3D" id="3.80.10.10">
    <property type="entry name" value="Ribonuclease Inhibitor"/>
    <property type="match status" value="1"/>
</dbReference>
<dbReference type="AlphaFoldDB" id="A0A5M8PC17"/>
<organism evidence="3 4">
    <name type="scientific">Lasallia pustulata</name>
    <dbReference type="NCBI Taxonomy" id="136370"/>
    <lineage>
        <taxon>Eukaryota</taxon>
        <taxon>Fungi</taxon>
        <taxon>Dikarya</taxon>
        <taxon>Ascomycota</taxon>
        <taxon>Pezizomycotina</taxon>
        <taxon>Lecanoromycetes</taxon>
        <taxon>OSLEUM clade</taxon>
        <taxon>Umbilicariomycetidae</taxon>
        <taxon>Umbilicariales</taxon>
        <taxon>Umbilicariaceae</taxon>
        <taxon>Lasallia</taxon>
    </lineage>
</organism>